<sequence length="278" mass="31139">MFSGFVERASIPVFNDDSIPETILSLTEHSTIFGDFDLFKPIISKLPNKTESWLYPSSTVETAHFIKLDNLVFDRFRNYTKTFLNQSKSIAVLYLQGADIVSHSGQKPSYVSVVLNNLDLQIRELDKQLSEIDPDYLNSTTFILTSDHGADPEFGGHGNDTPDETHAVFLAWGAGISRAVPVSSALVSEIPLDFANSFNTQRTDMQQSDLSVLMAHLLGLEIPFNSVGQLPLDILGFNSKLERCVSLLKLAHFKLDQLKSLYSEVASSYWNIFFEFFP</sequence>
<dbReference type="Proteomes" id="UP001626550">
    <property type="component" value="Unassembled WGS sequence"/>
</dbReference>
<dbReference type="Gene3D" id="3.40.720.10">
    <property type="entry name" value="Alkaline Phosphatase, subunit A"/>
    <property type="match status" value="1"/>
</dbReference>
<proteinExistence type="inferred from homology"/>
<dbReference type="GO" id="GO:0051377">
    <property type="term" value="F:mannose-ethanolamine phosphotransferase activity"/>
    <property type="evidence" value="ECO:0007669"/>
    <property type="project" value="UniProtKB-UniRule"/>
</dbReference>
<evidence type="ECO:0000313" key="2">
    <source>
        <dbReference type="EMBL" id="KAL3321198.1"/>
    </source>
</evidence>
<dbReference type="EMBL" id="JBJKFK010000006">
    <property type="protein sequence ID" value="KAL3321198.1"/>
    <property type="molecule type" value="Genomic_DNA"/>
</dbReference>
<keyword evidence="3" id="KW-1185">Reference proteome</keyword>
<comment type="caution">
    <text evidence="2">The sequence shown here is derived from an EMBL/GenBank/DDBJ whole genome shotgun (WGS) entry which is preliminary data.</text>
</comment>
<dbReference type="GO" id="GO:0005789">
    <property type="term" value="C:endoplasmic reticulum membrane"/>
    <property type="evidence" value="ECO:0007669"/>
    <property type="project" value="UniProtKB-SubCell"/>
</dbReference>
<dbReference type="InterPro" id="IPR017850">
    <property type="entry name" value="Alkaline_phosphatase_core_sf"/>
</dbReference>
<evidence type="ECO:0000313" key="3">
    <source>
        <dbReference type="Proteomes" id="UP001626550"/>
    </source>
</evidence>
<dbReference type="SUPFAM" id="SSF53649">
    <property type="entry name" value="Alkaline phosphatase-like"/>
    <property type="match status" value="1"/>
</dbReference>
<comment type="function">
    <text evidence="1">Ethanolamine phosphate transferase involved in glycosylphosphatidylinositol-anchor biosynthesis. Transfers ethanolamine phosphate to the first alpha-1,4-linked mannose of the glycosylphosphatidylinositol precursor of GPI-anchor.</text>
</comment>
<protein>
    <recommendedName>
        <fullName evidence="1">GPI ethanolamine phosphate transferase 1</fullName>
        <ecNumber evidence="1">2.-.-.-</ecNumber>
    </recommendedName>
</protein>
<comment type="subcellular location">
    <subcellularLocation>
        <location evidence="1">Endoplasmic reticulum membrane</location>
        <topology evidence="1">Multi-pass membrane protein</topology>
    </subcellularLocation>
</comment>
<name>A0ABD2QNV3_9PLAT</name>
<evidence type="ECO:0000256" key="1">
    <source>
        <dbReference type="RuleBase" id="RU367138"/>
    </source>
</evidence>
<keyword evidence="1" id="KW-0808">Transferase</keyword>
<dbReference type="GO" id="GO:0006506">
    <property type="term" value="P:GPI anchor biosynthetic process"/>
    <property type="evidence" value="ECO:0007669"/>
    <property type="project" value="UniProtKB-KW"/>
</dbReference>
<comment type="similarity">
    <text evidence="1">Belongs to the PIGG/PIGN/PIGO family. PIGN subfamily.</text>
</comment>
<organism evidence="2 3">
    <name type="scientific">Cichlidogyrus casuarinus</name>
    <dbReference type="NCBI Taxonomy" id="1844966"/>
    <lineage>
        <taxon>Eukaryota</taxon>
        <taxon>Metazoa</taxon>
        <taxon>Spiralia</taxon>
        <taxon>Lophotrochozoa</taxon>
        <taxon>Platyhelminthes</taxon>
        <taxon>Monogenea</taxon>
        <taxon>Monopisthocotylea</taxon>
        <taxon>Dactylogyridea</taxon>
        <taxon>Ancyrocephalidae</taxon>
        <taxon>Cichlidogyrus</taxon>
    </lineage>
</organism>
<reference evidence="2 3" key="1">
    <citation type="submission" date="2024-11" db="EMBL/GenBank/DDBJ databases">
        <title>Adaptive evolution of stress response genes in parasites aligns with host niche diversity.</title>
        <authorList>
            <person name="Hahn C."/>
            <person name="Resl P."/>
        </authorList>
    </citation>
    <scope>NUCLEOTIDE SEQUENCE [LARGE SCALE GENOMIC DNA]</scope>
    <source>
        <strain evidence="2">EGGRZ-B1_66</strain>
        <tissue evidence="2">Body</tissue>
    </source>
</reference>
<comment type="pathway">
    <text evidence="1">Glycolipid biosynthesis; glycosylphosphatidylinositol-anchor biosynthesis.</text>
</comment>
<keyword evidence="1" id="KW-0256">Endoplasmic reticulum</keyword>
<dbReference type="PANTHER" id="PTHR12250:SF0">
    <property type="entry name" value="GPI ETHANOLAMINE PHOSPHATE TRANSFERASE 1"/>
    <property type="match status" value="1"/>
</dbReference>
<keyword evidence="1" id="KW-0337">GPI-anchor biosynthesis</keyword>
<gene>
    <name evidence="2" type="primary">MCD4</name>
    <name evidence="2" type="ORF">Ciccas_000118</name>
</gene>
<dbReference type="InterPro" id="IPR007070">
    <property type="entry name" value="GPI_EtnP_transferase_1"/>
</dbReference>
<accession>A0ABD2QNV3</accession>
<dbReference type="EC" id="2.-.-.-" evidence="1"/>
<dbReference type="AlphaFoldDB" id="A0ABD2QNV3"/>
<dbReference type="PANTHER" id="PTHR12250">
    <property type="entry name" value="PHOSPHATIDYLINOSITOL GLYCAN, CLASS N"/>
    <property type="match status" value="1"/>
</dbReference>